<organism evidence="2 3">
    <name type="scientific">Plantactinospora mayteni</name>
    <dbReference type="NCBI Taxonomy" id="566021"/>
    <lineage>
        <taxon>Bacteria</taxon>
        <taxon>Bacillati</taxon>
        <taxon>Actinomycetota</taxon>
        <taxon>Actinomycetes</taxon>
        <taxon>Micromonosporales</taxon>
        <taxon>Micromonosporaceae</taxon>
        <taxon>Plantactinospora</taxon>
    </lineage>
</organism>
<feature type="region of interest" description="Disordered" evidence="1">
    <location>
        <begin position="1"/>
        <end position="28"/>
    </location>
</feature>
<name>A0ABQ4ETG1_9ACTN</name>
<comment type="caution">
    <text evidence="2">The sequence shown here is derived from an EMBL/GenBank/DDBJ whole genome shotgun (WGS) entry which is preliminary data.</text>
</comment>
<evidence type="ECO:0000313" key="2">
    <source>
        <dbReference type="EMBL" id="GIG97942.1"/>
    </source>
</evidence>
<proteinExistence type="predicted"/>
<dbReference type="EMBL" id="BONX01000031">
    <property type="protein sequence ID" value="GIG97942.1"/>
    <property type="molecule type" value="Genomic_DNA"/>
</dbReference>
<dbReference type="RefSeq" id="WP_203859412.1">
    <property type="nucleotide sequence ID" value="NZ_BAAAZQ010000006.1"/>
</dbReference>
<sequence length="68" mass="7332">MLSAAGVDTPPLLADLADTFPPPPRNPLLRAERRIGQRSRGHDLIRRYQHTTGRTVTSGGALTTLITG</sequence>
<evidence type="ECO:0000256" key="1">
    <source>
        <dbReference type="SAM" id="MobiDB-lite"/>
    </source>
</evidence>
<dbReference type="Proteomes" id="UP000621500">
    <property type="component" value="Unassembled WGS sequence"/>
</dbReference>
<reference evidence="2 3" key="1">
    <citation type="submission" date="2021-01" db="EMBL/GenBank/DDBJ databases">
        <title>Whole genome shotgun sequence of Plantactinospora mayteni NBRC 109088.</title>
        <authorList>
            <person name="Komaki H."/>
            <person name="Tamura T."/>
        </authorList>
    </citation>
    <scope>NUCLEOTIDE SEQUENCE [LARGE SCALE GENOMIC DNA]</scope>
    <source>
        <strain evidence="2 3">NBRC 109088</strain>
    </source>
</reference>
<accession>A0ABQ4ETG1</accession>
<protein>
    <submittedName>
        <fullName evidence="2">Uncharacterized protein</fullName>
    </submittedName>
</protein>
<evidence type="ECO:0000313" key="3">
    <source>
        <dbReference type="Proteomes" id="UP000621500"/>
    </source>
</evidence>
<gene>
    <name evidence="2" type="ORF">Pma05_45150</name>
</gene>
<keyword evidence="3" id="KW-1185">Reference proteome</keyword>